<protein>
    <submittedName>
        <fullName evidence="3">Protein TolB</fullName>
    </submittedName>
</protein>
<organism evidence="3 4">
    <name type="scientific">Fundidesulfovibrio magnetotacticus</name>
    <dbReference type="NCBI Taxonomy" id="2730080"/>
    <lineage>
        <taxon>Bacteria</taxon>
        <taxon>Pseudomonadati</taxon>
        <taxon>Thermodesulfobacteriota</taxon>
        <taxon>Desulfovibrionia</taxon>
        <taxon>Desulfovibrionales</taxon>
        <taxon>Desulfovibrionaceae</taxon>
        <taxon>Fundidesulfovibrio</taxon>
    </lineage>
</organism>
<name>A0A6V8LU59_9BACT</name>
<dbReference type="InterPro" id="IPR007195">
    <property type="entry name" value="TolB_N"/>
</dbReference>
<reference evidence="3 4" key="1">
    <citation type="submission" date="2020-04" db="EMBL/GenBank/DDBJ databases">
        <authorList>
            <consortium name="Desulfovibrio sp. FSS-1 genome sequencing consortium"/>
            <person name="Shimoshige H."/>
            <person name="Kobayashi H."/>
            <person name="Maekawa T."/>
        </authorList>
    </citation>
    <scope>NUCLEOTIDE SEQUENCE [LARGE SCALE GENOMIC DNA]</scope>
    <source>
        <strain evidence="3 4">SIID29052-01</strain>
    </source>
</reference>
<accession>A0A6V8LU59</accession>
<dbReference type="InterPro" id="IPR028994">
    <property type="entry name" value="Integrin_alpha_N"/>
</dbReference>
<dbReference type="Proteomes" id="UP000494245">
    <property type="component" value="Unassembled WGS sequence"/>
</dbReference>
<evidence type="ECO:0000256" key="1">
    <source>
        <dbReference type="SAM" id="SignalP"/>
    </source>
</evidence>
<dbReference type="AlphaFoldDB" id="A0A6V8LU59"/>
<keyword evidence="4" id="KW-1185">Reference proteome</keyword>
<evidence type="ECO:0000313" key="3">
    <source>
        <dbReference type="EMBL" id="GFK95254.1"/>
    </source>
</evidence>
<keyword evidence="1" id="KW-0732">Signal</keyword>
<proteinExistence type="predicted"/>
<comment type="caution">
    <text evidence="3">The sequence shown here is derived from an EMBL/GenBank/DDBJ whole genome shotgun (WGS) entry which is preliminary data.</text>
</comment>
<dbReference type="SUPFAM" id="SSF52964">
    <property type="entry name" value="TolB, N-terminal domain"/>
    <property type="match status" value="1"/>
</dbReference>
<feature type="signal peptide" evidence="1">
    <location>
        <begin position="1"/>
        <end position="23"/>
    </location>
</feature>
<gene>
    <name evidence="3" type="primary">tolB_4</name>
    <name evidence="3" type="ORF">NNJEOMEG_03112</name>
</gene>
<dbReference type="GO" id="GO:0042597">
    <property type="term" value="C:periplasmic space"/>
    <property type="evidence" value="ECO:0007669"/>
    <property type="project" value="InterPro"/>
</dbReference>
<evidence type="ECO:0000313" key="4">
    <source>
        <dbReference type="Proteomes" id="UP000494245"/>
    </source>
</evidence>
<evidence type="ECO:0000259" key="2">
    <source>
        <dbReference type="Pfam" id="PF04052"/>
    </source>
</evidence>
<dbReference type="EMBL" id="BLTE01000015">
    <property type="protein sequence ID" value="GFK95254.1"/>
    <property type="molecule type" value="Genomic_DNA"/>
</dbReference>
<feature type="chain" id="PRO_5028956140" evidence="1">
    <location>
        <begin position="24"/>
        <end position="553"/>
    </location>
</feature>
<dbReference type="RefSeq" id="WP_173086100.1">
    <property type="nucleotide sequence ID" value="NZ_BLTE01000015.1"/>
</dbReference>
<sequence length="553" mass="60672">MIRVRVVFLAFLAVILSASAAMAQTKSFAVLPFVINGPDQYAYLSQGVQDMLASRLTWQGKFQPVDRAVVDQKAKAAPRSEADAKAALAALKADYVVFGSVTIAGGDASLDVKVMDSKGQVTPKATQTKLNAIIPAMEGVAKEINTQIFKRPEAQRDPRTGQPVEQVNQMNPAFVVNQTAENQQTYLNPNFRYAGNSDAAGSWRSQSLPFAANGMAVGDLDGDGKNEIVLFTNAEIYVYRHQDRQLAQVAKHEGSTRVTNVRASIVKSPSDRQARLVITAHFERLPLSSVYRLEGNKLVLEAERLPWYLATVKLPPRFQPQLVGSKGNQKDLFTGGVYEMSYSGGKLTQGSKLNVPSKVNPFNFAYLPEEAGYKLVYVDDGDRLNVTSGRNDVIAKTEEQYAGSGLGIEHDTLMAPGASPNANYMWSYYYVPLPLVPVILGKTPELLVSRNISIASQFFENFRSFSQGEIHALAWDGVGMNLKWKTRRIKGTIMGYDVSDLENDGTLDLIVCMNTYPGPTGLKNRRTLVLAYPLDINSTQQSGTYGNMEEVGN</sequence>
<reference evidence="3 4" key="2">
    <citation type="submission" date="2020-05" db="EMBL/GenBank/DDBJ databases">
        <title>Draft genome sequence of Desulfovibrio sp. strainFSS-1.</title>
        <authorList>
            <person name="Shimoshige H."/>
            <person name="Kobayashi H."/>
            <person name="Maekawa T."/>
        </authorList>
    </citation>
    <scope>NUCLEOTIDE SEQUENCE [LARGE SCALE GENOMIC DNA]</scope>
    <source>
        <strain evidence="3 4">SIID29052-01</strain>
    </source>
</reference>
<dbReference type="Gene3D" id="3.40.50.10070">
    <property type="entry name" value="TolB, N-terminal domain"/>
    <property type="match status" value="1"/>
</dbReference>
<feature type="domain" description="TolB N-terminal" evidence="2">
    <location>
        <begin position="22"/>
        <end position="113"/>
    </location>
</feature>
<dbReference type="Pfam" id="PF04052">
    <property type="entry name" value="TolB_N"/>
    <property type="match status" value="1"/>
</dbReference>
<dbReference type="GO" id="GO:0015031">
    <property type="term" value="P:protein transport"/>
    <property type="evidence" value="ECO:0007669"/>
    <property type="project" value="InterPro"/>
</dbReference>
<dbReference type="SUPFAM" id="SSF69318">
    <property type="entry name" value="Integrin alpha N-terminal domain"/>
    <property type="match status" value="1"/>
</dbReference>